<dbReference type="Proteomes" id="UP001608902">
    <property type="component" value="Unassembled WGS sequence"/>
</dbReference>
<feature type="region of interest" description="Disordered" evidence="1">
    <location>
        <begin position="152"/>
        <end position="186"/>
    </location>
</feature>
<dbReference type="EMBL" id="JBGFUD010004682">
    <property type="protein sequence ID" value="MFH4979822.1"/>
    <property type="molecule type" value="Genomic_DNA"/>
</dbReference>
<feature type="region of interest" description="Disordered" evidence="1">
    <location>
        <begin position="287"/>
        <end position="349"/>
    </location>
</feature>
<feature type="compositionally biased region" description="Basic and acidic residues" evidence="1">
    <location>
        <begin position="322"/>
        <end position="332"/>
    </location>
</feature>
<evidence type="ECO:0000256" key="1">
    <source>
        <dbReference type="SAM" id="MobiDB-lite"/>
    </source>
</evidence>
<feature type="compositionally biased region" description="Polar residues" evidence="1">
    <location>
        <begin position="112"/>
        <end position="126"/>
    </location>
</feature>
<dbReference type="AlphaFoldDB" id="A0ABD6ETE8"/>
<evidence type="ECO:0000313" key="2">
    <source>
        <dbReference type="EMBL" id="MFH4979822.1"/>
    </source>
</evidence>
<feature type="compositionally biased region" description="Polar residues" evidence="1">
    <location>
        <begin position="165"/>
        <end position="182"/>
    </location>
</feature>
<feature type="compositionally biased region" description="Basic and acidic residues" evidence="1">
    <location>
        <begin position="154"/>
        <end position="164"/>
    </location>
</feature>
<name>A0ABD6ETE8_9BILA</name>
<sequence>KQPGKVNEKKRSKVSVPAGETELFALTKESKTYVKSKDHVSGATSVNCDCPRTPARVPYIPKALSPNREGGTDRHDGLSGADGGILENVGYVSPASRDQRRTSPMVLPLSDCQQSLSAQSPSTSRFPSLAAANNGGSSSSLLENQYYVSANKMETSKPRSRDVSSDGSLEQSNANQSNNSLTDESETSRGMFDFCLDDPIKAPSVEPQEQLYVDIGSLLHQNQLKKTRFPAVPETNSVEVDQGWHANDGDVHFQRVGGLPDELSAPAADVVTHAYLVSTETRPERPYTLDLNHSVTPTESGIWTGGSSSRSLPSADPVPLDHSVKPSSDSREPCSTLSPRKHLDGDAAE</sequence>
<accession>A0ABD6ETE8</accession>
<feature type="region of interest" description="Disordered" evidence="1">
    <location>
        <begin position="112"/>
        <end position="137"/>
    </location>
</feature>
<feature type="compositionally biased region" description="Polar residues" evidence="1">
    <location>
        <begin position="291"/>
        <end position="312"/>
    </location>
</feature>
<feature type="non-terminal residue" evidence="2">
    <location>
        <position position="1"/>
    </location>
</feature>
<keyword evidence="3" id="KW-1185">Reference proteome</keyword>
<gene>
    <name evidence="2" type="ORF">AB6A40_006531</name>
</gene>
<evidence type="ECO:0000313" key="3">
    <source>
        <dbReference type="Proteomes" id="UP001608902"/>
    </source>
</evidence>
<reference evidence="2 3" key="1">
    <citation type="submission" date="2024-08" db="EMBL/GenBank/DDBJ databases">
        <title>Gnathostoma spinigerum genome.</title>
        <authorList>
            <person name="Gonzalez-Bertolin B."/>
            <person name="Monzon S."/>
            <person name="Zaballos A."/>
            <person name="Jimenez P."/>
            <person name="Dekumyoy P."/>
            <person name="Varona S."/>
            <person name="Cuesta I."/>
            <person name="Sumanam S."/>
            <person name="Adisakwattana P."/>
            <person name="Gasser R.B."/>
            <person name="Hernandez-Gonzalez A."/>
            <person name="Young N.D."/>
            <person name="Perteguer M.J."/>
        </authorList>
    </citation>
    <scope>NUCLEOTIDE SEQUENCE [LARGE SCALE GENOMIC DNA]</scope>
    <source>
        <strain evidence="2">AL3</strain>
        <tissue evidence="2">Liver</tissue>
    </source>
</reference>
<comment type="caution">
    <text evidence="2">The sequence shown here is derived from an EMBL/GenBank/DDBJ whole genome shotgun (WGS) entry which is preliminary data.</text>
</comment>
<proteinExistence type="predicted"/>
<organism evidence="2 3">
    <name type="scientific">Gnathostoma spinigerum</name>
    <dbReference type="NCBI Taxonomy" id="75299"/>
    <lineage>
        <taxon>Eukaryota</taxon>
        <taxon>Metazoa</taxon>
        <taxon>Ecdysozoa</taxon>
        <taxon>Nematoda</taxon>
        <taxon>Chromadorea</taxon>
        <taxon>Rhabditida</taxon>
        <taxon>Spirurina</taxon>
        <taxon>Gnathostomatomorpha</taxon>
        <taxon>Gnathostomatoidea</taxon>
        <taxon>Gnathostomatidae</taxon>
        <taxon>Gnathostoma</taxon>
    </lineage>
</organism>
<feature type="compositionally biased region" description="Low complexity" evidence="1">
    <location>
        <begin position="128"/>
        <end position="137"/>
    </location>
</feature>
<protein>
    <submittedName>
        <fullName evidence="2">Uncharacterized protein</fullName>
    </submittedName>
</protein>
<feature type="region of interest" description="Disordered" evidence="1">
    <location>
        <begin position="37"/>
        <end position="85"/>
    </location>
</feature>